<keyword evidence="5 6" id="KW-0472">Membrane</keyword>
<dbReference type="Proteomes" id="UP000219546">
    <property type="component" value="Unassembled WGS sequence"/>
</dbReference>
<dbReference type="InterPro" id="IPR035906">
    <property type="entry name" value="MetI-like_sf"/>
</dbReference>
<dbReference type="PANTHER" id="PTHR43839">
    <property type="entry name" value="OPPC IN A BINDING PROTEIN-DEPENDENT TRANSPORT SYSTEM"/>
    <property type="match status" value="1"/>
</dbReference>
<dbReference type="Gene3D" id="1.10.3720.10">
    <property type="entry name" value="MetI-like"/>
    <property type="match status" value="1"/>
</dbReference>
<evidence type="ECO:0000256" key="1">
    <source>
        <dbReference type="ARBA" id="ARBA00004141"/>
    </source>
</evidence>
<dbReference type="OrthoDB" id="2376472at2"/>
<evidence type="ECO:0000256" key="4">
    <source>
        <dbReference type="ARBA" id="ARBA00022989"/>
    </source>
</evidence>
<gene>
    <name evidence="8" type="ORF">SAMN05877753_104113</name>
</gene>
<dbReference type="EMBL" id="OAOP01000004">
    <property type="protein sequence ID" value="SNX70427.1"/>
    <property type="molecule type" value="Genomic_DNA"/>
</dbReference>
<accession>A0A285CS94</accession>
<feature type="transmembrane region" description="Helical" evidence="6">
    <location>
        <begin position="80"/>
        <end position="102"/>
    </location>
</feature>
<protein>
    <submittedName>
        <fullName evidence="8">Peptide/nickel transport system permease protein</fullName>
    </submittedName>
</protein>
<feature type="transmembrane region" description="Helical" evidence="6">
    <location>
        <begin position="263"/>
        <end position="283"/>
    </location>
</feature>
<keyword evidence="2" id="KW-0813">Transport</keyword>
<keyword evidence="3 6" id="KW-0812">Transmembrane</keyword>
<dbReference type="SUPFAM" id="SSF161098">
    <property type="entry name" value="MetI-like"/>
    <property type="match status" value="1"/>
</dbReference>
<evidence type="ECO:0000256" key="2">
    <source>
        <dbReference type="ARBA" id="ARBA00022448"/>
    </source>
</evidence>
<feature type="domain" description="ABC transmembrane type-1" evidence="7">
    <location>
        <begin position="95"/>
        <end position="294"/>
    </location>
</feature>
<feature type="transmembrane region" description="Helical" evidence="6">
    <location>
        <begin position="114"/>
        <end position="138"/>
    </location>
</feature>
<proteinExistence type="predicted"/>
<keyword evidence="4 6" id="KW-1133">Transmembrane helix</keyword>
<evidence type="ECO:0000313" key="9">
    <source>
        <dbReference type="Proteomes" id="UP000219546"/>
    </source>
</evidence>
<dbReference type="RefSeq" id="WP_097158517.1">
    <property type="nucleotide sequence ID" value="NZ_JBEPMQ010000010.1"/>
</dbReference>
<dbReference type="GO" id="GO:0016020">
    <property type="term" value="C:membrane"/>
    <property type="evidence" value="ECO:0007669"/>
    <property type="project" value="UniProtKB-SubCell"/>
</dbReference>
<feature type="transmembrane region" description="Helical" evidence="6">
    <location>
        <begin position="7"/>
        <end position="28"/>
    </location>
</feature>
<dbReference type="CDD" id="cd06261">
    <property type="entry name" value="TM_PBP2"/>
    <property type="match status" value="1"/>
</dbReference>
<name>A0A285CS94_9BACI</name>
<evidence type="ECO:0000313" key="8">
    <source>
        <dbReference type="EMBL" id="SNX70427.1"/>
    </source>
</evidence>
<dbReference type="PANTHER" id="PTHR43839:SF3">
    <property type="entry name" value="OLIGOPEPTIDE ABC TRANSPORTER, PERMEASE PROTEIN"/>
    <property type="match status" value="1"/>
</dbReference>
<keyword evidence="9" id="KW-1185">Reference proteome</keyword>
<dbReference type="InterPro" id="IPR000515">
    <property type="entry name" value="MetI-like"/>
</dbReference>
<feature type="transmembrane region" description="Helical" evidence="6">
    <location>
        <begin position="212"/>
        <end position="230"/>
    </location>
</feature>
<reference evidence="8 9" key="1">
    <citation type="submission" date="2017-08" db="EMBL/GenBank/DDBJ databases">
        <authorList>
            <person name="de Groot N.N."/>
        </authorList>
    </citation>
    <scope>NUCLEOTIDE SEQUENCE [LARGE SCALE GENOMIC DNA]</scope>
    <source>
        <strain evidence="8 9">JC228</strain>
    </source>
</reference>
<dbReference type="AlphaFoldDB" id="A0A285CS94"/>
<evidence type="ECO:0000256" key="6">
    <source>
        <dbReference type="SAM" id="Phobius"/>
    </source>
</evidence>
<dbReference type="Pfam" id="PF00528">
    <property type="entry name" value="BPD_transp_1"/>
    <property type="match status" value="1"/>
</dbReference>
<comment type="subcellular location">
    <subcellularLocation>
        <location evidence="1">Membrane</location>
        <topology evidence="1">Multi-pass membrane protein</topology>
    </subcellularLocation>
</comment>
<sequence length="302" mass="34342">MKNYHLLVGGTMLSLILLLTFLAPYLPFVDAELTQNVMYKDEEGVIHVPPYEPSAEFPLGSDWAGVDFLSMLLMGAKETLFMVFAILILRYLIAVPLGIGAYYSRVIRFILNCFYQFSMSMPPVFLISIFIGFPIIIFSDVRPIWMVAVIAFIDVGRIGKLFHQSLVEIGKKSFVESGIVSGCTKPKLFFKYFWPFLQPHLFTNLTFDAGRILFLLAQFGVIGIFIQHTYESQLGGYYKLMSDSIAWPMYFNDLLGLIRVHEWIPLSAVGAISITMIAIYLTGEGLQRYFHQKYNRNGSVDL</sequence>
<evidence type="ECO:0000259" key="7">
    <source>
        <dbReference type="Pfam" id="PF00528"/>
    </source>
</evidence>
<evidence type="ECO:0000256" key="5">
    <source>
        <dbReference type="ARBA" id="ARBA00023136"/>
    </source>
</evidence>
<organism evidence="8 9">
    <name type="scientific">Bacillus oleivorans</name>
    <dbReference type="NCBI Taxonomy" id="1448271"/>
    <lineage>
        <taxon>Bacteria</taxon>
        <taxon>Bacillati</taxon>
        <taxon>Bacillota</taxon>
        <taxon>Bacilli</taxon>
        <taxon>Bacillales</taxon>
        <taxon>Bacillaceae</taxon>
        <taxon>Bacillus</taxon>
    </lineage>
</organism>
<dbReference type="GO" id="GO:0055085">
    <property type="term" value="P:transmembrane transport"/>
    <property type="evidence" value="ECO:0007669"/>
    <property type="project" value="InterPro"/>
</dbReference>
<feature type="transmembrane region" description="Helical" evidence="6">
    <location>
        <begin position="144"/>
        <end position="162"/>
    </location>
</feature>
<evidence type="ECO:0000256" key="3">
    <source>
        <dbReference type="ARBA" id="ARBA00022692"/>
    </source>
</evidence>